<protein>
    <submittedName>
        <fullName evidence="1">Uncharacterized protein</fullName>
    </submittedName>
</protein>
<name>A0ABD2PW81_9PLAT</name>
<evidence type="ECO:0000313" key="2">
    <source>
        <dbReference type="Proteomes" id="UP001626550"/>
    </source>
</evidence>
<reference evidence="1 2" key="1">
    <citation type="submission" date="2024-11" db="EMBL/GenBank/DDBJ databases">
        <title>Adaptive evolution of stress response genes in parasites aligns with host niche diversity.</title>
        <authorList>
            <person name="Hahn C."/>
            <person name="Resl P."/>
        </authorList>
    </citation>
    <scope>NUCLEOTIDE SEQUENCE [LARGE SCALE GENOMIC DNA]</scope>
    <source>
        <strain evidence="1">EGGRZ-B1_66</strain>
        <tissue evidence="1">Body</tissue>
    </source>
</reference>
<dbReference type="AlphaFoldDB" id="A0ABD2PW81"/>
<accession>A0ABD2PW81</accession>
<sequence length="104" mass="12155">MLLNPLETRDSFHRFQLGVHRLALYMATNNPRKDHVKLLLQSLLGDSTHCSFGKQINPHYMLKCFRQCTQYIRGDLDFAIQWLDTINCCAIACHYARELTSRQV</sequence>
<comment type="caution">
    <text evidence="1">The sequence shown here is derived from an EMBL/GenBank/DDBJ whole genome shotgun (WGS) entry which is preliminary data.</text>
</comment>
<organism evidence="1 2">
    <name type="scientific">Cichlidogyrus casuarinus</name>
    <dbReference type="NCBI Taxonomy" id="1844966"/>
    <lineage>
        <taxon>Eukaryota</taxon>
        <taxon>Metazoa</taxon>
        <taxon>Spiralia</taxon>
        <taxon>Lophotrochozoa</taxon>
        <taxon>Platyhelminthes</taxon>
        <taxon>Monogenea</taxon>
        <taxon>Monopisthocotylea</taxon>
        <taxon>Dactylogyridea</taxon>
        <taxon>Ancyrocephalidae</taxon>
        <taxon>Cichlidogyrus</taxon>
    </lineage>
</organism>
<dbReference type="Proteomes" id="UP001626550">
    <property type="component" value="Unassembled WGS sequence"/>
</dbReference>
<dbReference type="EMBL" id="JBJKFK010002056">
    <property type="protein sequence ID" value="KAL3311708.1"/>
    <property type="molecule type" value="Genomic_DNA"/>
</dbReference>
<evidence type="ECO:0000313" key="1">
    <source>
        <dbReference type="EMBL" id="KAL3311708.1"/>
    </source>
</evidence>
<gene>
    <name evidence="1" type="ORF">Ciccas_009709</name>
</gene>
<keyword evidence="2" id="KW-1185">Reference proteome</keyword>
<proteinExistence type="predicted"/>